<gene>
    <name evidence="8" type="ORF">DNR46_33715</name>
</gene>
<dbReference type="RefSeq" id="WP_123170318.1">
    <property type="nucleotide sequence ID" value="NZ_QKOD01000019.1"/>
</dbReference>
<keyword evidence="3 7" id="KW-0812">Transmembrane</keyword>
<feature type="transmembrane region" description="Helical" evidence="7">
    <location>
        <begin position="58"/>
        <end position="79"/>
    </location>
</feature>
<evidence type="ECO:0000256" key="2">
    <source>
        <dbReference type="ARBA" id="ARBA00007802"/>
    </source>
</evidence>
<comment type="subcellular location">
    <subcellularLocation>
        <location evidence="1">Membrane</location>
        <topology evidence="1">Multi-pass membrane protein</topology>
    </subcellularLocation>
</comment>
<name>A0A3M9X1R7_9HYPH</name>
<evidence type="ECO:0000256" key="7">
    <source>
        <dbReference type="SAM" id="Phobius"/>
    </source>
</evidence>
<feature type="transmembrane region" description="Helical" evidence="7">
    <location>
        <begin position="248"/>
        <end position="265"/>
    </location>
</feature>
<keyword evidence="4 7" id="KW-1133">Transmembrane helix</keyword>
<dbReference type="InterPro" id="IPR007688">
    <property type="entry name" value="Conjugal_tfr_TrbL/VirB6"/>
</dbReference>
<evidence type="ECO:0000256" key="4">
    <source>
        <dbReference type="ARBA" id="ARBA00022989"/>
    </source>
</evidence>
<protein>
    <submittedName>
        <fullName evidence="8">Conjugal transfer protein</fullName>
    </submittedName>
</protein>
<feature type="transmembrane region" description="Helical" evidence="7">
    <location>
        <begin position="271"/>
        <end position="291"/>
    </location>
</feature>
<evidence type="ECO:0000313" key="9">
    <source>
        <dbReference type="Proteomes" id="UP000275436"/>
    </source>
</evidence>
<feature type="compositionally biased region" description="Polar residues" evidence="6">
    <location>
        <begin position="354"/>
        <end position="363"/>
    </location>
</feature>
<evidence type="ECO:0000256" key="5">
    <source>
        <dbReference type="ARBA" id="ARBA00023136"/>
    </source>
</evidence>
<feature type="transmembrane region" description="Helical" evidence="7">
    <location>
        <begin position="157"/>
        <end position="178"/>
    </location>
</feature>
<keyword evidence="5 7" id="KW-0472">Membrane</keyword>
<feature type="compositionally biased region" description="Polar residues" evidence="6">
    <location>
        <begin position="379"/>
        <end position="389"/>
    </location>
</feature>
<evidence type="ECO:0000256" key="1">
    <source>
        <dbReference type="ARBA" id="ARBA00004141"/>
    </source>
</evidence>
<dbReference type="Pfam" id="PF04610">
    <property type="entry name" value="TrbL"/>
    <property type="match status" value="1"/>
</dbReference>
<proteinExistence type="inferred from homology"/>
<evidence type="ECO:0000313" key="8">
    <source>
        <dbReference type="EMBL" id="RNJ41460.1"/>
    </source>
</evidence>
<comment type="similarity">
    <text evidence="2">Belongs to the TrbL/VirB6 family.</text>
</comment>
<accession>A0A3M9X1R7</accession>
<sequence>MGVISSITRTLDRTLVDYAQVVFQGVAEPIRELLGAMALISLLFIAINHIIQFRTINYSVYLHWALRYILIYSFATMWVNFEGVYSILIDVPNNYAIIMMHAAKIPIKNVDPAFLDPKRISDTSSAMDEFAHAIMYLSGRYIEDFSIWHVGKSFRNVFIGVFFIIVGGFFTAACAIIVMIAKIGFAVSISLAPLAIIMLMMPQTSQYFESWSRFTAGFVVLPLLTATLMAIVLYVAADVYLASRSNGFAFIFIIMAATVLLFMIPTMASSLASVSVAAVGAGAVSAAAYMAKSAAMRVHGGSQRLRDGVSVASAAREAGASPAAAAWSAISAMRQSAYIRQQRRDERLARCMSGLSSSKSNATRDPPMALPIHPLAQYGNRTVSPEQDR</sequence>
<comment type="caution">
    <text evidence="8">The sequence shown here is derived from an EMBL/GenBank/DDBJ whole genome shotgun (WGS) entry which is preliminary data.</text>
</comment>
<evidence type="ECO:0000256" key="6">
    <source>
        <dbReference type="SAM" id="MobiDB-lite"/>
    </source>
</evidence>
<feature type="transmembrane region" description="Helical" evidence="7">
    <location>
        <begin position="214"/>
        <end position="236"/>
    </location>
</feature>
<dbReference type="AlphaFoldDB" id="A0A3M9X1R7"/>
<feature type="transmembrane region" description="Helical" evidence="7">
    <location>
        <begin position="33"/>
        <end position="51"/>
    </location>
</feature>
<dbReference type="GO" id="GO:0016020">
    <property type="term" value="C:membrane"/>
    <property type="evidence" value="ECO:0007669"/>
    <property type="project" value="UniProtKB-SubCell"/>
</dbReference>
<feature type="region of interest" description="Disordered" evidence="6">
    <location>
        <begin position="353"/>
        <end position="389"/>
    </location>
</feature>
<organism evidence="8 9">
    <name type="scientific">Mesorhizobium japonicum</name>
    <dbReference type="NCBI Taxonomy" id="2066070"/>
    <lineage>
        <taxon>Bacteria</taxon>
        <taxon>Pseudomonadati</taxon>
        <taxon>Pseudomonadota</taxon>
        <taxon>Alphaproteobacteria</taxon>
        <taxon>Hyphomicrobiales</taxon>
        <taxon>Phyllobacteriaceae</taxon>
        <taxon>Mesorhizobium</taxon>
    </lineage>
</organism>
<dbReference type="EMBL" id="QKOD01000019">
    <property type="protein sequence ID" value="RNJ41460.1"/>
    <property type="molecule type" value="Genomic_DNA"/>
</dbReference>
<reference evidence="8 9" key="1">
    <citation type="journal article" date="2018" name="Mol. Plant Microbe Interact.">
        <title>Taxonomically Different Co-Microsymbionts of a Relict Legume, Oxytropis popoviana, Have Complementary Sets of Symbiotic Genes and Together Increase the Efficiency of Plant Nodulation.</title>
        <authorList>
            <person name="Safronova V."/>
            <person name="Belimov A."/>
            <person name="Sazanova A."/>
            <person name="Chirak E."/>
            <person name="Verkhozina A."/>
            <person name="Kuznetsova I."/>
            <person name="Andronov E."/>
            <person name="Puhalsky J."/>
            <person name="Tikhonovich I."/>
        </authorList>
    </citation>
    <scope>NUCLEOTIDE SEQUENCE [LARGE SCALE GENOMIC DNA]</scope>
    <source>
        <strain evidence="8 9">Opo-235</strain>
    </source>
</reference>
<evidence type="ECO:0000256" key="3">
    <source>
        <dbReference type="ARBA" id="ARBA00022692"/>
    </source>
</evidence>
<dbReference type="Proteomes" id="UP000275436">
    <property type="component" value="Unassembled WGS sequence"/>
</dbReference>
<feature type="transmembrane region" description="Helical" evidence="7">
    <location>
        <begin position="185"/>
        <end position="202"/>
    </location>
</feature>
<dbReference type="GO" id="GO:0030255">
    <property type="term" value="P:protein secretion by the type IV secretion system"/>
    <property type="evidence" value="ECO:0007669"/>
    <property type="project" value="InterPro"/>
</dbReference>